<feature type="non-terminal residue" evidence="2">
    <location>
        <position position="1"/>
    </location>
</feature>
<feature type="region of interest" description="Disordered" evidence="1">
    <location>
        <begin position="129"/>
        <end position="162"/>
    </location>
</feature>
<sequence>ILYPSLFSPSLSLSSLSLPRVAQQCDRSPSKRRLGHHRPSRSPPWVPTGPPPCPSQPDQPPPGAALSWPENRVFRRRFVRSYPNFQLEILLRFSTKSIEHQEPDRIEKGPSRVEAVDVRGIHHRATHNLRASSQVKSFGNGQNTGETLPNFRQKSKGILKKS</sequence>
<organism evidence="2">
    <name type="scientific">Prunus dulcis</name>
    <name type="common">Almond</name>
    <name type="synonym">Amygdalus dulcis</name>
    <dbReference type="NCBI Taxonomy" id="3755"/>
    <lineage>
        <taxon>Eukaryota</taxon>
        <taxon>Viridiplantae</taxon>
        <taxon>Streptophyta</taxon>
        <taxon>Embryophyta</taxon>
        <taxon>Tracheophyta</taxon>
        <taxon>Spermatophyta</taxon>
        <taxon>Magnoliopsida</taxon>
        <taxon>eudicotyledons</taxon>
        <taxon>Gunneridae</taxon>
        <taxon>Pentapetalae</taxon>
        <taxon>rosids</taxon>
        <taxon>fabids</taxon>
        <taxon>Rosales</taxon>
        <taxon>Rosaceae</taxon>
        <taxon>Amygdaloideae</taxon>
        <taxon>Amygdaleae</taxon>
        <taxon>Prunus</taxon>
    </lineage>
</organism>
<gene>
    <name evidence="2" type="ORF">Prudu_013447</name>
</gene>
<feature type="compositionally biased region" description="Pro residues" evidence="1">
    <location>
        <begin position="41"/>
        <end position="63"/>
    </location>
</feature>
<protein>
    <submittedName>
        <fullName evidence="2">Uncharacterized protein</fullName>
    </submittedName>
</protein>
<evidence type="ECO:0000256" key="1">
    <source>
        <dbReference type="SAM" id="MobiDB-lite"/>
    </source>
</evidence>
<feature type="compositionally biased region" description="Polar residues" evidence="1">
    <location>
        <begin position="129"/>
        <end position="152"/>
    </location>
</feature>
<evidence type="ECO:0000313" key="2">
    <source>
        <dbReference type="EMBL" id="BBH02772.1"/>
    </source>
</evidence>
<dbReference type="EMBL" id="AP019301">
    <property type="protein sequence ID" value="BBH02772.1"/>
    <property type="molecule type" value="Genomic_DNA"/>
</dbReference>
<proteinExistence type="predicted"/>
<dbReference type="AlphaFoldDB" id="A0A4Y1RF14"/>
<feature type="region of interest" description="Disordered" evidence="1">
    <location>
        <begin position="19"/>
        <end position="67"/>
    </location>
</feature>
<feature type="compositionally biased region" description="Basic residues" evidence="1">
    <location>
        <begin position="30"/>
        <end position="40"/>
    </location>
</feature>
<name>A0A4Y1RF14_PRUDU</name>
<feature type="compositionally biased region" description="Basic residues" evidence="1">
    <location>
        <begin position="153"/>
        <end position="162"/>
    </location>
</feature>
<accession>A0A4Y1RF14</accession>
<reference evidence="2" key="1">
    <citation type="journal article" date="2019" name="Science">
        <title>Mutation of a bHLH transcription factor allowed almond domestication.</title>
        <authorList>
            <person name="Sanchez-Perez R."/>
            <person name="Pavan S."/>
            <person name="Mazzeo R."/>
            <person name="Moldovan C."/>
            <person name="Aiese Cigliano R."/>
            <person name="Del Cueto J."/>
            <person name="Ricciardi F."/>
            <person name="Lotti C."/>
            <person name="Ricciardi L."/>
            <person name="Dicenta F."/>
            <person name="Lopez-Marques R.L."/>
            <person name="Lindberg Moller B."/>
        </authorList>
    </citation>
    <scope>NUCLEOTIDE SEQUENCE</scope>
</reference>